<dbReference type="InterPro" id="IPR008554">
    <property type="entry name" value="Glutaredoxin-like"/>
</dbReference>
<reference evidence="2" key="1">
    <citation type="journal article" date="2019" name="Int. J. Syst. Evol. Microbiol.">
        <title>The Global Catalogue of Microorganisms (GCM) 10K type strain sequencing project: providing services to taxonomists for standard genome sequencing and annotation.</title>
        <authorList>
            <consortium name="The Broad Institute Genomics Platform"/>
            <consortium name="The Broad Institute Genome Sequencing Center for Infectious Disease"/>
            <person name="Wu L."/>
            <person name="Ma J."/>
        </authorList>
    </citation>
    <scope>NUCLEOTIDE SEQUENCE [LARGE SCALE GENOMIC DNA]</scope>
    <source>
        <strain evidence="2">CCUG 37865</strain>
    </source>
</reference>
<evidence type="ECO:0000313" key="1">
    <source>
        <dbReference type="EMBL" id="MFC4404908.1"/>
    </source>
</evidence>
<protein>
    <submittedName>
        <fullName evidence="1">Glutaredoxin family protein</fullName>
    </submittedName>
</protein>
<dbReference type="SUPFAM" id="SSF52833">
    <property type="entry name" value="Thioredoxin-like"/>
    <property type="match status" value="1"/>
</dbReference>
<evidence type="ECO:0000313" key="2">
    <source>
        <dbReference type="Proteomes" id="UP001595882"/>
    </source>
</evidence>
<dbReference type="Gene3D" id="3.40.30.10">
    <property type="entry name" value="Glutaredoxin"/>
    <property type="match status" value="1"/>
</dbReference>
<dbReference type="RefSeq" id="WP_390254160.1">
    <property type="nucleotide sequence ID" value="NZ_JBHSDT010000008.1"/>
</dbReference>
<dbReference type="InterPro" id="IPR036249">
    <property type="entry name" value="Thioredoxin-like_sf"/>
</dbReference>
<comment type="caution">
    <text evidence="1">The sequence shown here is derived from an EMBL/GenBank/DDBJ whole genome shotgun (WGS) entry which is preliminary data.</text>
</comment>
<sequence>MTVKLYGKENCSICTDAKMILELLQTEYFFEIDEIDIYEDDTLLEKYHLIIPVIEVEGEIADFGKVDYDKVANFLKTKNY</sequence>
<dbReference type="Proteomes" id="UP001595882">
    <property type="component" value="Unassembled WGS sequence"/>
</dbReference>
<keyword evidence="2" id="KW-1185">Reference proteome</keyword>
<gene>
    <name evidence="1" type="ORF">ACFOY7_17700</name>
</gene>
<name>A0ABV8X0R1_9BACI</name>
<dbReference type="Pfam" id="PF05768">
    <property type="entry name" value="Glrx-like"/>
    <property type="match status" value="1"/>
</dbReference>
<dbReference type="EMBL" id="JBHSDT010000008">
    <property type="protein sequence ID" value="MFC4404908.1"/>
    <property type="molecule type" value="Genomic_DNA"/>
</dbReference>
<accession>A0ABV8X0R1</accession>
<proteinExistence type="predicted"/>
<organism evidence="1 2">
    <name type="scientific">Gracilibacillus xinjiangensis</name>
    <dbReference type="NCBI Taxonomy" id="1193282"/>
    <lineage>
        <taxon>Bacteria</taxon>
        <taxon>Bacillati</taxon>
        <taxon>Bacillota</taxon>
        <taxon>Bacilli</taxon>
        <taxon>Bacillales</taxon>
        <taxon>Bacillaceae</taxon>
        <taxon>Gracilibacillus</taxon>
    </lineage>
</organism>